<evidence type="ECO:0000256" key="2">
    <source>
        <dbReference type="ARBA" id="ARBA00022692"/>
    </source>
</evidence>
<keyword evidence="7" id="KW-1185">Reference proteome</keyword>
<dbReference type="NCBIfam" id="NF041549">
    <property type="entry name" value="PssD"/>
    <property type="match status" value="1"/>
</dbReference>
<dbReference type="GO" id="GO:0006488">
    <property type="term" value="P:dolichol-linked oligosaccharide biosynthetic process"/>
    <property type="evidence" value="ECO:0007669"/>
    <property type="project" value="InterPro"/>
</dbReference>
<evidence type="ECO:0000256" key="4">
    <source>
        <dbReference type="ARBA" id="ARBA00022989"/>
    </source>
</evidence>
<dbReference type="Pfam" id="PF08660">
    <property type="entry name" value="Alg14"/>
    <property type="match status" value="1"/>
</dbReference>
<dbReference type="InterPro" id="IPR013969">
    <property type="entry name" value="Oligosacch_biosynth_Alg14"/>
</dbReference>
<evidence type="ECO:0000256" key="5">
    <source>
        <dbReference type="ARBA" id="ARBA00023136"/>
    </source>
</evidence>
<keyword evidence="4" id="KW-1133">Transmembrane helix</keyword>
<dbReference type="AlphaFoldDB" id="A0A4R1HGD1"/>
<comment type="caution">
    <text evidence="6">The sequence shown here is derived from an EMBL/GenBank/DDBJ whole genome shotgun (WGS) entry which is preliminary data.</text>
</comment>
<dbReference type="GO" id="GO:0004577">
    <property type="term" value="F:N-acetylglucosaminyldiphosphodolichol N-acetylglucosaminyltransferase activity"/>
    <property type="evidence" value="ECO:0007669"/>
    <property type="project" value="TreeGrafter"/>
</dbReference>
<gene>
    <name evidence="6" type="ORF">DFR30_2786</name>
</gene>
<dbReference type="Gene3D" id="3.40.50.2000">
    <property type="entry name" value="Glycogen Phosphorylase B"/>
    <property type="match status" value="1"/>
</dbReference>
<dbReference type="EMBL" id="SMFX01000001">
    <property type="protein sequence ID" value="TCK19475.1"/>
    <property type="molecule type" value="Genomic_DNA"/>
</dbReference>
<keyword evidence="3" id="KW-0256">Endoplasmic reticulum</keyword>
<proteinExistence type="predicted"/>
<comment type="subcellular location">
    <subcellularLocation>
        <location evidence="1">Endoplasmic reticulum membrane</location>
        <topology evidence="1">Single-pass membrane protein</topology>
    </subcellularLocation>
</comment>
<dbReference type="RefSeq" id="WP_132974179.1">
    <property type="nucleotide sequence ID" value="NZ_SMFX01000001.1"/>
</dbReference>
<protein>
    <submittedName>
        <fullName evidence="6">Oligosaccharide biosynthesis protein Alg14</fullName>
    </submittedName>
</protein>
<dbReference type="PANTHER" id="PTHR12154">
    <property type="entry name" value="GLYCOSYL TRANSFERASE-RELATED"/>
    <property type="match status" value="1"/>
</dbReference>
<evidence type="ECO:0000313" key="6">
    <source>
        <dbReference type="EMBL" id="TCK19475.1"/>
    </source>
</evidence>
<name>A0A4R1HGD1_9GAMM</name>
<reference evidence="6 7" key="1">
    <citation type="submission" date="2019-03" db="EMBL/GenBank/DDBJ databases">
        <title>Genomic Encyclopedia of Type Strains, Phase IV (KMG-IV): sequencing the most valuable type-strain genomes for metagenomic binning, comparative biology and taxonomic classification.</title>
        <authorList>
            <person name="Goeker M."/>
        </authorList>
    </citation>
    <scope>NUCLEOTIDE SEQUENCE [LARGE SCALE GENOMIC DNA]</scope>
    <source>
        <strain evidence="6 7">DSM 19610</strain>
    </source>
</reference>
<dbReference type="SUPFAM" id="SSF53756">
    <property type="entry name" value="UDP-Glycosyltransferase/glycogen phosphorylase"/>
    <property type="match status" value="1"/>
</dbReference>
<keyword evidence="2" id="KW-0812">Transmembrane</keyword>
<dbReference type="OrthoDB" id="5623083at2"/>
<dbReference type="PANTHER" id="PTHR12154:SF4">
    <property type="entry name" value="UDP-N-ACETYLGLUCOSAMINE TRANSFERASE SUBUNIT ALG14 HOMOLOG"/>
    <property type="match status" value="1"/>
</dbReference>
<dbReference type="Proteomes" id="UP000295707">
    <property type="component" value="Unassembled WGS sequence"/>
</dbReference>
<accession>A0A4R1HGD1</accession>
<organism evidence="6 7">
    <name type="scientific">Thiogranum longum</name>
    <dbReference type="NCBI Taxonomy" id="1537524"/>
    <lineage>
        <taxon>Bacteria</taxon>
        <taxon>Pseudomonadati</taxon>
        <taxon>Pseudomonadota</taxon>
        <taxon>Gammaproteobacteria</taxon>
        <taxon>Chromatiales</taxon>
        <taxon>Ectothiorhodospiraceae</taxon>
        <taxon>Thiogranum</taxon>
    </lineage>
</organism>
<keyword evidence="5" id="KW-0472">Membrane</keyword>
<evidence type="ECO:0000313" key="7">
    <source>
        <dbReference type="Proteomes" id="UP000295707"/>
    </source>
</evidence>
<sequence>MSICIVCSSGGHLAEMLVATSGLDVERYFITFDEPHVRSTLQGEEVCYVVDPHVSVLLYLKNFWQSLKIFLEKRPPVVISNGAGIALMTCLLAKLGGSKLIYIETGARIMTPSRTGKIVYRFADLFIVQWKSLLKHYPGAVYGGPLL</sequence>
<evidence type="ECO:0000256" key="1">
    <source>
        <dbReference type="ARBA" id="ARBA00004389"/>
    </source>
</evidence>
<evidence type="ECO:0000256" key="3">
    <source>
        <dbReference type="ARBA" id="ARBA00022824"/>
    </source>
</evidence>